<dbReference type="SUPFAM" id="SSF53850">
    <property type="entry name" value="Periplasmic binding protein-like II"/>
    <property type="match status" value="1"/>
</dbReference>
<keyword evidence="4" id="KW-0732">Signal</keyword>
<name>A0ABT6H7M1_9BACI</name>
<dbReference type="PROSITE" id="PS51257">
    <property type="entry name" value="PROKAR_LIPOPROTEIN"/>
    <property type="match status" value="1"/>
</dbReference>
<dbReference type="InterPro" id="IPR001638">
    <property type="entry name" value="Solute-binding_3/MltF_N"/>
</dbReference>
<keyword evidence="6" id="KW-0449">Lipoprotein</keyword>
<keyword evidence="5" id="KW-0564">Palmitate</keyword>
<gene>
    <name evidence="8" type="ORF">P6P90_15175</name>
</gene>
<evidence type="ECO:0000313" key="9">
    <source>
        <dbReference type="Proteomes" id="UP001218246"/>
    </source>
</evidence>
<proteinExistence type="inferred from homology"/>
<dbReference type="Proteomes" id="UP001218246">
    <property type="component" value="Unassembled WGS sequence"/>
</dbReference>
<dbReference type="PANTHER" id="PTHR30024">
    <property type="entry name" value="ALIPHATIC SULFONATES-BINDING PROTEIN-RELATED"/>
    <property type="match status" value="1"/>
</dbReference>
<keyword evidence="3" id="KW-0813">Transport</keyword>
<comment type="subcellular location">
    <subcellularLocation>
        <location evidence="1">Periplasm</location>
    </subcellularLocation>
</comment>
<comment type="similarity">
    <text evidence="2">Belongs to the bacterial solute-binding protein SsuA/TauA family.</text>
</comment>
<dbReference type="Pfam" id="PF09084">
    <property type="entry name" value="NMT1"/>
    <property type="match status" value="1"/>
</dbReference>
<keyword evidence="9" id="KW-1185">Reference proteome</keyword>
<comment type="caution">
    <text evidence="8">The sequence shown here is derived from an EMBL/GenBank/DDBJ whole genome shotgun (WGS) entry which is preliminary data.</text>
</comment>
<evidence type="ECO:0000256" key="5">
    <source>
        <dbReference type="ARBA" id="ARBA00023139"/>
    </source>
</evidence>
<evidence type="ECO:0000256" key="3">
    <source>
        <dbReference type="ARBA" id="ARBA00022448"/>
    </source>
</evidence>
<reference evidence="8 9" key="1">
    <citation type="submission" date="2023-04" db="EMBL/GenBank/DDBJ databases">
        <title>Ectobacillus antri isolated from activated sludge.</title>
        <authorList>
            <person name="Yan P."/>
            <person name="Liu X."/>
        </authorList>
    </citation>
    <scope>NUCLEOTIDE SEQUENCE [LARGE SCALE GENOMIC DNA]</scope>
    <source>
        <strain evidence="8 9">C18H</strain>
    </source>
</reference>
<evidence type="ECO:0000256" key="6">
    <source>
        <dbReference type="ARBA" id="ARBA00023288"/>
    </source>
</evidence>
<dbReference type="NCBIfam" id="TIGR01728">
    <property type="entry name" value="SsuA_fam"/>
    <property type="match status" value="1"/>
</dbReference>
<sequence>MKRKSWSFIIALATSVMVGIGGCDSKVTTVDEKQEKKEAVTVHIGIQQSLGPLLIAKEKGWFEEEFEKVGAKVQWTVFQSGPPHFEALAADRLDFGVVGNSPVVAGQAAGISFKEIAVASDGLKGNAILVAKDSPIQKLEDLKGKKVAVAKGSSGFNLLYRAIDKAGLKPEDVKIIQLQPDEAQPAFESGAVDAWAIWEPFVSVQTLKKEARVLANGQSLNVYSPNFIITRTKFSEKHPELVVHFLKVYEKARLFEKENREEAITLYANVKKIDKDIVSRVLENNQSFNLPITQEIIKAQQDTANFQYELKAINKKIDTEKVVDNSYITKALQAEKK</sequence>
<accession>A0ABT6H7M1</accession>
<dbReference type="SMART" id="SM00062">
    <property type="entry name" value="PBPb"/>
    <property type="match status" value="1"/>
</dbReference>
<feature type="domain" description="Solute-binding protein family 3/N-terminal" evidence="7">
    <location>
        <begin position="41"/>
        <end position="263"/>
    </location>
</feature>
<evidence type="ECO:0000259" key="7">
    <source>
        <dbReference type="SMART" id="SM00062"/>
    </source>
</evidence>
<dbReference type="Gene3D" id="3.40.190.10">
    <property type="entry name" value="Periplasmic binding protein-like II"/>
    <property type="match status" value="2"/>
</dbReference>
<dbReference type="InterPro" id="IPR015168">
    <property type="entry name" value="SsuA/THI5"/>
</dbReference>
<dbReference type="InterPro" id="IPR010067">
    <property type="entry name" value="ABC_SsuA_sub-bd"/>
</dbReference>
<evidence type="ECO:0000313" key="8">
    <source>
        <dbReference type="EMBL" id="MDG5755259.1"/>
    </source>
</evidence>
<protein>
    <submittedName>
        <fullName evidence="8">Aliphatic sulfonate ABC transporter substrate-binding protein</fullName>
    </submittedName>
</protein>
<evidence type="ECO:0000256" key="1">
    <source>
        <dbReference type="ARBA" id="ARBA00004418"/>
    </source>
</evidence>
<evidence type="ECO:0000256" key="4">
    <source>
        <dbReference type="ARBA" id="ARBA00022729"/>
    </source>
</evidence>
<evidence type="ECO:0000256" key="2">
    <source>
        <dbReference type="ARBA" id="ARBA00010742"/>
    </source>
</evidence>
<dbReference type="EMBL" id="JARULN010000022">
    <property type="protein sequence ID" value="MDG5755259.1"/>
    <property type="molecule type" value="Genomic_DNA"/>
</dbReference>
<dbReference type="PANTHER" id="PTHR30024:SF42">
    <property type="entry name" value="ALIPHATIC SULFONATES-BINDING PROTEIN-RELATED"/>
    <property type="match status" value="1"/>
</dbReference>
<organism evidence="8 9">
    <name type="scientific">Ectobacillus antri</name>
    <dbReference type="NCBI Taxonomy" id="2486280"/>
    <lineage>
        <taxon>Bacteria</taxon>
        <taxon>Bacillati</taxon>
        <taxon>Bacillota</taxon>
        <taxon>Bacilli</taxon>
        <taxon>Bacillales</taxon>
        <taxon>Bacillaceae</taxon>
        <taxon>Ectobacillus</taxon>
    </lineage>
</organism>